<feature type="region of interest" description="Disordered" evidence="1">
    <location>
        <begin position="36"/>
        <end position="59"/>
    </location>
</feature>
<accession>A0A5B7EG41</accession>
<reference evidence="2 3" key="1">
    <citation type="submission" date="2019-05" db="EMBL/GenBank/DDBJ databases">
        <title>Another draft genome of Portunus trituberculatus and its Hox gene families provides insights of decapod evolution.</title>
        <authorList>
            <person name="Jeong J.-H."/>
            <person name="Song I."/>
            <person name="Kim S."/>
            <person name="Choi T."/>
            <person name="Kim D."/>
            <person name="Ryu S."/>
            <person name="Kim W."/>
        </authorList>
    </citation>
    <scope>NUCLEOTIDE SEQUENCE [LARGE SCALE GENOMIC DNA]</scope>
    <source>
        <tissue evidence="2">Muscle</tissue>
    </source>
</reference>
<dbReference type="EMBL" id="VSRR010002611">
    <property type="protein sequence ID" value="MPC32355.1"/>
    <property type="molecule type" value="Genomic_DNA"/>
</dbReference>
<gene>
    <name evidence="2" type="ORF">E2C01_025665</name>
</gene>
<proteinExistence type="predicted"/>
<organism evidence="2 3">
    <name type="scientific">Portunus trituberculatus</name>
    <name type="common">Swimming crab</name>
    <name type="synonym">Neptunus trituberculatus</name>
    <dbReference type="NCBI Taxonomy" id="210409"/>
    <lineage>
        <taxon>Eukaryota</taxon>
        <taxon>Metazoa</taxon>
        <taxon>Ecdysozoa</taxon>
        <taxon>Arthropoda</taxon>
        <taxon>Crustacea</taxon>
        <taxon>Multicrustacea</taxon>
        <taxon>Malacostraca</taxon>
        <taxon>Eumalacostraca</taxon>
        <taxon>Eucarida</taxon>
        <taxon>Decapoda</taxon>
        <taxon>Pleocyemata</taxon>
        <taxon>Brachyura</taxon>
        <taxon>Eubrachyura</taxon>
        <taxon>Portunoidea</taxon>
        <taxon>Portunidae</taxon>
        <taxon>Portuninae</taxon>
        <taxon>Portunus</taxon>
    </lineage>
</organism>
<protein>
    <submittedName>
        <fullName evidence="2">Uncharacterized protein</fullName>
    </submittedName>
</protein>
<keyword evidence="3" id="KW-1185">Reference proteome</keyword>
<sequence>MTSRNMFLYRLQITSILSEEYLAESVVRGEAWAVTREKRSSGAPLPQSPVSPVVTKDPESIGFAPLKGLPSESAECFFPSYTRGMLVKGSRTRRHLSSVLLRLVIHKKRDVRLKTSRVPLVV</sequence>
<dbReference type="AlphaFoldDB" id="A0A5B7EG41"/>
<name>A0A5B7EG41_PORTR</name>
<evidence type="ECO:0000313" key="3">
    <source>
        <dbReference type="Proteomes" id="UP000324222"/>
    </source>
</evidence>
<evidence type="ECO:0000256" key="1">
    <source>
        <dbReference type="SAM" id="MobiDB-lite"/>
    </source>
</evidence>
<comment type="caution">
    <text evidence="2">The sequence shown here is derived from an EMBL/GenBank/DDBJ whole genome shotgun (WGS) entry which is preliminary data.</text>
</comment>
<dbReference type="Proteomes" id="UP000324222">
    <property type="component" value="Unassembled WGS sequence"/>
</dbReference>
<evidence type="ECO:0000313" key="2">
    <source>
        <dbReference type="EMBL" id="MPC32355.1"/>
    </source>
</evidence>